<keyword evidence="2" id="KW-1185">Reference proteome</keyword>
<evidence type="ECO:0000313" key="2">
    <source>
        <dbReference type="Proteomes" id="UP000095472"/>
    </source>
</evidence>
<accession>A0ACD5GSE6</accession>
<proteinExistence type="predicted"/>
<protein>
    <submittedName>
        <fullName evidence="1">ATP-binding protein</fullName>
    </submittedName>
</protein>
<dbReference type="EMBL" id="CP182909">
    <property type="protein sequence ID" value="XPM63708.1"/>
    <property type="molecule type" value="Genomic_DNA"/>
</dbReference>
<gene>
    <name evidence="1" type="ORF">BH720_031530</name>
</gene>
<keyword evidence="1" id="KW-0547">Nucleotide-binding</keyword>
<reference evidence="1 2" key="1">
    <citation type="journal article" date="2016" name="Genome Announc.">
        <title>Draft Genome Sequence of the Thermotolerant Cyanobacterium Desertifilum sp. IPPAS B-1220.</title>
        <authorList>
            <person name="Mironov K.S."/>
            <person name="Sinetova M.A."/>
            <person name="Bolatkhan K."/>
            <person name="Zayadan B.K."/>
            <person name="Ustinova V.V."/>
            <person name="Kupriyanova E.V."/>
            <person name="Skrypnik A.N."/>
            <person name="Gogoleva N.E."/>
            <person name="Gogolev Y.V."/>
            <person name="Los D.A."/>
        </authorList>
    </citation>
    <scope>NUCLEOTIDE SEQUENCE [LARGE SCALE GENOMIC DNA]</scope>
    <source>
        <strain evidence="1 2">IPPAS B-1220</strain>
    </source>
</reference>
<name>A0ACD5GSE6_9CYAN</name>
<evidence type="ECO:0000313" key="1">
    <source>
        <dbReference type="EMBL" id="XPM63708.1"/>
    </source>
</evidence>
<organism evidence="1 2">
    <name type="scientific">Desertifilum tharense IPPAS B-1220</name>
    <dbReference type="NCBI Taxonomy" id="1781255"/>
    <lineage>
        <taxon>Bacteria</taxon>
        <taxon>Bacillati</taxon>
        <taxon>Cyanobacteriota</taxon>
        <taxon>Cyanophyceae</taxon>
        <taxon>Desertifilales</taxon>
        <taxon>Desertifilaceae</taxon>
        <taxon>Desertifilum</taxon>
    </lineage>
</organism>
<sequence length="428" mass="47778">MRPLLSGKKILAIALASQKSCMYRQLEVQTLLAAFDRVSGERSSGRSEMILVAGLSGIGKTAVVNEVHKPIVRHRGYFIKGKYDQFGRNTPFSAFVQAFRDLMEQLLSESDTQLQTWKALILEALGQNGQIMIEVIPELERIIGSQPAVTPIWRGGSKSVSSPVSKLHFSFHLPHHPLVIFIDDLQWIDSASLKLMQQLTCEAETHYLLFIGAYRDNEVTPAHPLMQVLEEMQKAGAIVNTITLSPLDSTSIQHLVADTLNSQTLAQPLAELVMRQTQGNPFLPPNFSGYLHEEALITFNENTGSWECDRVQVRSRVLGKDVVEFILLQLQKLPARTQNVLKLAACIGNQFDLPTLAIVSAQSQTQTLTDLWQAIQEGLIIPLNESYKFYHQETQNIALGEPPRSRCYTLNFPPTAFCTIAFSKPPTL</sequence>
<dbReference type="Proteomes" id="UP000095472">
    <property type="component" value="Chromosome"/>
</dbReference>
<keyword evidence="1" id="KW-0067">ATP-binding</keyword>